<accession>A0A7J6G616</accession>
<dbReference type="PANTHER" id="PTHR11017:SF479">
    <property type="entry name" value="DISEASE RESISTANCE PROTEIN (TIR-NBS-LRR CLASS) FAMILY"/>
    <property type="match status" value="1"/>
</dbReference>
<comment type="caution">
    <text evidence="2">The sequence shown here is derived from an EMBL/GenBank/DDBJ whole genome shotgun (WGS) entry which is preliminary data.</text>
</comment>
<dbReference type="PANTHER" id="PTHR11017">
    <property type="entry name" value="LEUCINE-RICH REPEAT-CONTAINING PROTEIN"/>
    <property type="match status" value="1"/>
</dbReference>
<evidence type="ECO:0000313" key="3">
    <source>
        <dbReference type="Proteomes" id="UP000525078"/>
    </source>
</evidence>
<protein>
    <recommendedName>
        <fullName evidence="1">TIR domain-containing protein</fullName>
    </recommendedName>
</protein>
<proteinExistence type="predicted"/>
<sequence>MTPNIKYDVFISFRGEDTRNNFTSHLEKALSDKSLQVYIDKRLERGEEISSALLKAIEESKLSIVVFSKNYASSRWCLDELVHILKCKERDGQIVVPIFYHVTPSDVRKQVGSFGDAFRELEERFKRNVAELSGLTRVMKTALTSIKGYFNGAHEECFRSSESDKLTKWRTALTSIADLSGWPTPLRCDESELIGEIINDILEKLNYMSLSNNLPKGLGTSTIEGLSLYTRDIKHDIDIKPSTFNEMYNLRLLKIIVCMGNYKLRVSKGLDFLPDALRYLKWVQYPLKSLPSTFIPHNLVKLDMPLGEFEHLWNGLQHVDSLKYVKLCFSKKLYNAPNLSRANLKSADFEGCTSLVEAPSMRFQQLETNNNKVIMNQITSKVWSQREDLLRYGSSMGIEIHENSLNLSGCSNLKTLSHLSGNIEYIYLRSTAIEVLHHSIWCLGHLSLLDLNNCRSLKNLPKDMICKLECLKELNLGGCVCINMFPKLPKNIVKVDLSGTSIEQVPSSSFDYCFYSLEVLSMKNCTQLGSITTSLSKLKMLNYLDISYCSKLKCFPHITEPQYLYLPERSEMGSSSFLRFEYQYYRDAYDIAKKSISNPFQITNYSEKGYIHPVDQIPFCIPNQSEGSSMDFKFSSTQLDETISITLALCIVVEFVELRTHDEMMNHIIRCESHFIKHDNTTRKCVFVFPKQANHAICFDSKKYLFVWYVNEMCSYIHDTVKISFDFSIIDVKGKQHQVGKIKRCGIHVYDNNEKIYHNYFPLLLFISKERNGNHFDMSNRKGMTSPSDIITIARQDRLGNEEPF</sequence>
<dbReference type="EMBL" id="JAATIP010000075">
    <property type="protein sequence ID" value="KAF4378277.1"/>
    <property type="molecule type" value="Genomic_DNA"/>
</dbReference>
<organism evidence="2 3">
    <name type="scientific">Cannabis sativa</name>
    <name type="common">Hemp</name>
    <name type="synonym">Marijuana</name>
    <dbReference type="NCBI Taxonomy" id="3483"/>
    <lineage>
        <taxon>Eukaryota</taxon>
        <taxon>Viridiplantae</taxon>
        <taxon>Streptophyta</taxon>
        <taxon>Embryophyta</taxon>
        <taxon>Tracheophyta</taxon>
        <taxon>Spermatophyta</taxon>
        <taxon>Magnoliopsida</taxon>
        <taxon>eudicotyledons</taxon>
        <taxon>Gunneridae</taxon>
        <taxon>Pentapetalae</taxon>
        <taxon>rosids</taxon>
        <taxon>fabids</taxon>
        <taxon>Rosales</taxon>
        <taxon>Cannabaceae</taxon>
        <taxon>Cannabis</taxon>
    </lineage>
</organism>
<dbReference type="GO" id="GO:0006952">
    <property type="term" value="P:defense response"/>
    <property type="evidence" value="ECO:0007669"/>
    <property type="project" value="InterPro"/>
</dbReference>
<dbReference type="GO" id="GO:0007165">
    <property type="term" value="P:signal transduction"/>
    <property type="evidence" value="ECO:0007669"/>
    <property type="project" value="InterPro"/>
</dbReference>
<dbReference type="PROSITE" id="PS50104">
    <property type="entry name" value="TIR"/>
    <property type="match status" value="1"/>
</dbReference>
<dbReference type="SMART" id="SM00255">
    <property type="entry name" value="TIR"/>
    <property type="match status" value="1"/>
</dbReference>
<dbReference type="SUPFAM" id="SSF52200">
    <property type="entry name" value="Toll/Interleukin receptor TIR domain"/>
    <property type="match status" value="1"/>
</dbReference>
<gene>
    <name evidence="2" type="ORF">F8388_010716</name>
</gene>
<feature type="domain" description="TIR" evidence="1">
    <location>
        <begin position="5"/>
        <end position="205"/>
    </location>
</feature>
<evidence type="ECO:0000259" key="1">
    <source>
        <dbReference type="PROSITE" id="PS50104"/>
    </source>
</evidence>
<dbReference type="Pfam" id="PF01582">
    <property type="entry name" value="TIR"/>
    <property type="match status" value="2"/>
</dbReference>
<dbReference type="Gene3D" id="3.40.50.10140">
    <property type="entry name" value="Toll/interleukin-1 receptor homology (TIR) domain"/>
    <property type="match status" value="1"/>
</dbReference>
<reference evidence="2 3" key="1">
    <citation type="journal article" date="2020" name="bioRxiv">
        <title>Sequence and annotation of 42 cannabis genomes reveals extensive copy number variation in cannabinoid synthesis and pathogen resistance genes.</title>
        <authorList>
            <person name="Mckernan K.J."/>
            <person name="Helbert Y."/>
            <person name="Kane L.T."/>
            <person name="Ebling H."/>
            <person name="Zhang L."/>
            <person name="Liu B."/>
            <person name="Eaton Z."/>
            <person name="Mclaughlin S."/>
            <person name="Kingan S."/>
            <person name="Baybayan P."/>
            <person name="Concepcion G."/>
            <person name="Jordan M."/>
            <person name="Riva A."/>
            <person name="Barbazuk W."/>
            <person name="Harkins T."/>
        </authorList>
    </citation>
    <scope>NUCLEOTIDE SEQUENCE [LARGE SCALE GENOMIC DNA]</scope>
    <source>
        <strain evidence="3">cv. Jamaican Lion 4</strain>
        <tissue evidence="2">Leaf</tissue>
    </source>
</reference>
<dbReference type="InterPro" id="IPR032675">
    <property type="entry name" value="LRR_dom_sf"/>
</dbReference>
<dbReference type="SUPFAM" id="SSF52058">
    <property type="entry name" value="L domain-like"/>
    <property type="match status" value="1"/>
</dbReference>
<dbReference type="InterPro" id="IPR035897">
    <property type="entry name" value="Toll_tir_struct_dom_sf"/>
</dbReference>
<evidence type="ECO:0000313" key="2">
    <source>
        <dbReference type="EMBL" id="KAF4378277.1"/>
    </source>
</evidence>
<dbReference type="InterPro" id="IPR000157">
    <property type="entry name" value="TIR_dom"/>
</dbReference>
<dbReference type="InterPro" id="IPR044974">
    <property type="entry name" value="Disease_R_plants"/>
</dbReference>
<dbReference type="AlphaFoldDB" id="A0A7J6G616"/>
<dbReference type="Gene3D" id="3.80.10.10">
    <property type="entry name" value="Ribonuclease Inhibitor"/>
    <property type="match status" value="2"/>
</dbReference>
<name>A0A7J6G616_CANSA</name>
<dbReference type="Proteomes" id="UP000525078">
    <property type="component" value="Unassembled WGS sequence"/>
</dbReference>